<dbReference type="Gene3D" id="3.40.640.10">
    <property type="entry name" value="Type I PLP-dependent aspartate aminotransferase-like (Major domain)"/>
    <property type="match status" value="1"/>
</dbReference>
<evidence type="ECO:0000256" key="1">
    <source>
        <dbReference type="ARBA" id="ARBA00001933"/>
    </source>
</evidence>
<dbReference type="SUPFAM" id="SSF53383">
    <property type="entry name" value="PLP-dependent transferases"/>
    <property type="match status" value="1"/>
</dbReference>
<sequence length="407" mass="44992">MSSEVLDSSIKLAARVAKQKPSIWVEINKAVAKYKPINLGQGFPDSLPREHVLASLRAVAAPNTNPLFHQYTRSMGHPRLVNVLSQLYTPFTRCDPSRYASAGPLAKNTFAPTRHVDALNEVIVSVGAYGALSAAISSLIDHGDEVIIMDPSFDCYAPMTIFAGGVPVFVPLKPNSFPRGDAELTADAWKFDPAELESKITPKTKMIILNTPHNPLGKVFDLDELMVIADLCCRYNLVCVSDEVYEWLVFPPKEHVKIASLPGMWNRTLTIGSAGKTFSVTGWKLGWTVGPANLIHGMQMHQQNTVYTCPTPIQEATARSLEIELPLLFKPESYFEEMRRTIEPKGRTMVQRLNDIGMPAVRPTGGYFLFADVSKMPVPKGALDAIGDQSLPYDAKFNLWMMQNKVS</sequence>
<comment type="similarity">
    <text evidence="2">Belongs to the class-I pyridoxal-phosphate-dependent aminotransferase family.</text>
</comment>
<dbReference type="PANTHER" id="PTHR43807">
    <property type="entry name" value="FI04487P"/>
    <property type="match status" value="1"/>
</dbReference>
<gene>
    <name evidence="8" type="ORF">FBUS_01777</name>
</gene>
<evidence type="ECO:0000259" key="7">
    <source>
        <dbReference type="Pfam" id="PF00155"/>
    </source>
</evidence>
<dbReference type="PANTHER" id="PTHR43807:SF20">
    <property type="entry name" value="FI04487P"/>
    <property type="match status" value="1"/>
</dbReference>
<evidence type="ECO:0000256" key="4">
    <source>
        <dbReference type="ARBA" id="ARBA00022679"/>
    </source>
</evidence>
<organism evidence="8 9">
    <name type="scientific">Fasciolopsis buskii</name>
    <dbReference type="NCBI Taxonomy" id="27845"/>
    <lineage>
        <taxon>Eukaryota</taxon>
        <taxon>Metazoa</taxon>
        <taxon>Spiralia</taxon>
        <taxon>Lophotrochozoa</taxon>
        <taxon>Platyhelminthes</taxon>
        <taxon>Trematoda</taxon>
        <taxon>Digenea</taxon>
        <taxon>Plagiorchiida</taxon>
        <taxon>Echinostomata</taxon>
        <taxon>Echinostomatoidea</taxon>
        <taxon>Fasciolidae</taxon>
        <taxon>Fasciolopsis</taxon>
    </lineage>
</organism>
<evidence type="ECO:0000256" key="5">
    <source>
        <dbReference type="ARBA" id="ARBA00022898"/>
    </source>
</evidence>
<evidence type="ECO:0000256" key="6">
    <source>
        <dbReference type="ARBA" id="ARBA00024016"/>
    </source>
</evidence>
<dbReference type="InterPro" id="IPR015421">
    <property type="entry name" value="PyrdxlP-dep_Trfase_major"/>
</dbReference>
<dbReference type="OrthoDB" id="2414662at2759"/>
<name>A0A8E0VKC3_9TREM</name>
<dbReference type="EMBL" id="LUCM01004495">
    <property type="protein sequence ID" value="KAA0194267.1"/>
    <property type="molecule type" value="Genomic_DNA"/>
</dbReference>
<keyword evidence="5" id="KW-0663">Pyridoxal phosphate</keyword>
<dbReference type="CDD" id="cd00609">
    <property type="entry name" value="AAT_like"/>
    <property type="match status" value="1"/>
</dbReference>
<dbReference type="Gene3D" id="3.90.1150.10">
    <property type="entry name" value="Aspartate Aminotransferase, domain 1"/>
    <property type="match status" value="1"/>
</dbReference>
<evidence type="ECO:0000313" key="8">
    <source>
        <dbReference type="EMBL" id="KAA0194267.1"/>
    </source>
</evidence>
<keyword evidence="3" id="KW-0032">Aminotransferase</keyword>
<evidence type="ECO:0000256" key="2">
    <source>
        <dbReference type="ARBA" id="ARBA00007441"/>
    </source>
</evidence>
<dbReference type="InterPro" id="IPR015424">
    <property type="entry name" value="PyrdxlP-dep_Trfase"/>
</dbReference>
<dbReference type="Pfam" id="PF00155">
    <property type="entry name" value="Aminotran_1_2"/>
    <property type="match status" value="1"/>
</dbReference>
<feature type="domain" description="Aminotransferase class I/classII large" evidence="7">
    <location>
        <begin position="36"/>
        <end position="375"/>
    </location>
</feature>
<dbReference type="InterPro" id="IPR004839">
    <property type="entry name" value="Aminotransferase_I/II_large"/>
</dbReference>
<dbReference type="Proteomes" id="UP000728185">
    <property type="component" value="Unassembled WGS sequence"/>
</dbReference>
<comment type="caution">
    <text evidence="8">The sequence shown here is derived from an EMBL/GenBank/DDBJ whole genome shotgun (WGS) entry which is preliminary data.</text>
</comment>
<evidence type="ECO:0000256" key="3">
    <source>
        <dbReference type="ARBA" id="ARBA00022576"/>
    </source>
</evidence>
<dbReference type="GO" id="GO:0016212">
    <property type="term" value="F:kynurenine-oxoglutarate transaminase activity"/>
    <property type="evidence" value="ECO:0007669"/>
    <property type="project" value="TreeGrafter"/>
</dbReference>
<dbReference type="AlphaFoldDB" id="A0A8E0VKC3"/>
<comment type="cofactor">
    <cofactor evidence="1">
        <name>pyridoxal 5'-phosphate</name>
        <dbReference type="ChEBI" id="CHEBI:597326"/>
    </cofactor>
</comment>
<accession>A0A8E0VKC3</accession>
<dbReference type="GO" id="GO:0005739">
    <property type="term" value="C:mitochondrion"/>
    <property type="evidence" value="ECO:0007669"/>
    <property type="project" value="TreeGrafter"/>
</dbReference>
<keyword evidence="4" id="KW-0808">Transferase</keyword>
<dbReference type="InterPro" id="IPR051326">
    <property type="entry name" value="Kynurenine-oxoglutarate_AT"/>
</dbReference>
<dbReference type="UniPathway" id="UPA00334">
    <property type="reaction ID" value="UER00726"/>
</dbReference>
<dbReference type="GO" id="GO:0097053">
    <property type="term" value="P:L-kynurenine catabolic process"/>
    <property type="evidence" value="ECO:0007669"/>
    <property type="project" value="UniProtKB-UniPathway"/>
</dbReference>
<reference evidence="8" key="1">
    <citation type="submission" date="2019-05" db="EMBL/GenBank/DDBJ databases">
        <title>Annotation for the trematode Fasciolopsis buski.</title>
        <authorList>
            <person name="Choi Y.-J."/>
        </authorList>
    </citation>
    <scope>NUCLEOTIDE SEQUENCE</scope>
    <source>
        <strain evidence="8">HT</strain>
        <tissue evidence="8">Whole worm</tissue>
    </source>
</reference>
<evidence type="ECO:0000313" key="9">
    <source>
        <dbReference type="Proteomes" id="UP000728185"/>
    </source>
</evidence>
<proteinExistence type="inferred from homology"/>
<dbReference type="FunFam" id="3.40.640.10:FF:000024">
    <property type="entry name" value="Kynurenine--oxoglutarate transaminase 3"/>
    <property type="match status" value="1"/>
</dbReference>
<comment type="pathway">
    <text evidence="6">Amino-acid degradation; L-kynurenine degradation; kynurenate from L-kynurenine: step 1/2.</text>
</comment>
<keyword evidence="9" id="KW-1185">Reference proteome</keyword>
<dbReference type="GO" id="GO:0030170">
    <property type="term" value="F:pyridoxal phosphate binding"/>
    <property type="evidence" value="ECO:0007669"/>
    <property type="project" value="InterPro"/>
</dbReference>
<dbReference type="InterPro" id="IPR015422">
    <property type="entry name" value="PyrdxlP-dep_Trfase_small"/>
</dbReference>
<protein>
    <submittedName>
        <fullName evidence="8">Kynurenine---oxoglutarate transaminase</fullName>
    </submittedName>
</protein>